<evidence type="ECO:0000259" key="10">
    <source>
        <dbReference type="PROSITE" id="PS50109"/>
    </source>
</evidence>
<dbReference type="CDD" id="cd00130">
    <property type="entry name" value="PAS"/>
    <property type="match status" value="1"/>
</dbReference>
<dbReference type="RefSeq" id="WP_406855046.1">
    <property type="nucleotide sequence ID" value="NZ_CP157484.1"/>
</dbReference>
<feature type="region of interest" description="Disordered" evidence="9">
    <location>
        <begin position="1"/>
        <end position="28"/>
    </location>
</feature>
<dbReference type="PANTHER" id="PTHR43065:SF10">
    <property type="entry name" value="PEROXIDE STRESS-ACTIVATED HISTIDINE KINASE MAK3"/>
    <property type="match status" value="1"/>
</dbReference>
<dbReference type="SMART" id="SM00091">
    <property type="entry name" value="PAS"/>
    <property type="match status" value="2"/>
</dbReference>
<dbReference type="InterPro" id="IPR036097">
    <property type="entry name" value="HisK_dim/P_sf"/>
</dbReference>
<organism evidence="12">
    <name type="scientific">Alsobacter sp. KACC 23698</name>
    <dbReference type="NCBI Taxonomy" id="3149229"/>
    <lineage>
        <taxon>Bacteria</taxon>
        <taxon>Pseudomonadati</taxon>
        <taxon>Pseudomonadota</taxon>
        <taxon>Alphaproteobacteria</taxon>
        <taxon>Hyphomicrobiales</taxon>
        <taxon>Alsobacteraceae</taxon>
        <taxon>Alsobacter</taxon>
    </lineage>
</organism>
<dbReference type="EC" id="2.7.13.3" evidence="2"/>
<evidence type="ECO:0000256" key="4">
    <source>
        <dbReference type="ARBA" id="ARBA00022679"/>
    </source>
</evidence>
<dbReference type="Gene3D" id="3.30.565.10">
    <property type="entry name" value="Histidine kinase-like ATPase, C-terminal domain"/>
    <property type="match status" value="1"/>
</dbReference>
<protein>
    <recommendedName>
        <fullName evidence="2">histidine kinase</fullName>
        <ecNumber evidence="2">2.7.13.3</ecNumber>
    </recommendedName>
</protein>
<dbReference type="SUPFAM" id="SSF55874">
    <property type="entry name" value="ATPase domain of HSP90 chaperone/DNA topoisomerase II/histidine kinase"/>
    <property type="match status" value="1"/>
</dbReference>
<comment type="catalytic activity">
    <reaction evidence="1">
        <text>ATP + protein L-histidine = ADP + protein N-phospho-L-histidine.</text>
        <dbReference type="EC" id="2.7.13.3"/>
    </reaction>
</comment>
<evidence type="ECO:0000256" key="7">
    <source>
        <dbReference type="ARBA" id="ARBA00022840"/>
    </source>
</evidence>
<dbReference type="InterPro" id="IPR013656">
    <property type="entry name" value="PAS_4"/>
</dbReference>
<evidence type="ECO:0000256" key="8">
    <source>
        <dbReference type="ARBA" id="ARBA00023012"/>
    </source>
</evidence>
<keyword evidence="7" id="KW-0067">ATP-binding</keyword>
<dbReference type="GO" id="GO:0005524">
    <property type="term" value="F:ATP binding"/>
    <property type="evidence" value="ECO:0007669"/>
    <property type="project" value="UniProtKB-KW"/>
</dbReference>
<dbReference type="EMBL" id="CP157484">
    <property type="protein sequence ID" value="XBO38207.1"/>
    <property type="molecule type" value="Genomic_DNA"/>
</dbReference>
<dbReference type="CDD" id="cd00082">
    <property type="entry name" value="HisKA"/>
    <property type="match status" value="1"/>
</dbReference>
<dbReference type="SMART" id="SM00388">
    <property type="entry name" value="HisKA"/>
    <property type="match status" value="1"/>
</dbReference>
<dbReference type="SUPFAM" id="SSF55785">
    <property type="entry name" value="PYP-like sensor domain (PAS domain)"/>
    <property type="match status" value="2"/>
</dbReference>
<dbReference type="Pfam" id="PF08448">
    <property type="entry name" value="PAS_4"/>
    <property type="match status" value="1"/>
</dbReference>
<sequence>MDQSAETGAAPPEAGQERSPSGLSGAGDTSALREPDLALLRTILDSIPGRVAFVDWNERYVYVNREFLTFHGKRPDEVVGRFVWEVLGQAAYDQIKPYTPRIRAGEVVRWEGWITYAGNRRRYIQQTYTPYSPGGGAPQGNIAFGRDLTDLKAREQELAERTALNSAIVASTLDCLVAVDEAGLTVEFNPAAEAAFGYSRAEALGRPVMDAIMGGAGRPSFLSAWETPDGAALGRRAEIQAVCKDGRILPMEFAVTEASLSGRRLFIIHLRDLTEARAAEAEIERQRKQLNQIEKVSAMGALLAGVAHELNNPLAILLAQSTLLAERAQTEDVRARALRIQAAAERSGRIVRSFLSMAREASPRRGPVRLNDLVTATLDLLGYGLRAAHVEVSLELDPDLPVISADGDLIGQVLSNLLVNAQQVLQEQAGPRRVTMRTRRDDAGVVIEVEDNGPGVPDDIADKIFDPYYTTKAPGVGTGIGLAICRNVLGAHGASIALDQAGRRAGGALFRVVFPPSAIAPAGA</sequence>
<dbReference type="Gene3D" id="3.30.450.20">
    <property type="entry name" value="PAS domain"/>
    <property type="match status" value="2"/>
</dbReference>
<dbReference type="NCBIfam" id="TIGR00229">
    <property type="entry name" value="sensory_box"/>
    <property type="match status" value="2"/>
</dbReference>
<dbReference type="Pfam" id="PF02518">
    <property type="entry name" value="HATPase_c"/>
    <property type="match status" value="1"/>
</dbReference>
<dbReference type="InterPro" id="IPR003594">
    <property type="entry name" value="HATPase_dom"/>
</dbReference>
<feature type="domain" description="PAS" evidence="11">
    <location>
        <begin position="36"/>
        <end position="81"/>
    </location>
</feature>
<dbReference type="Pfam" id="PF00512">
    <property type="entry name" value="HisKA"/>
    <property type="match status" value="1"/>
</dbReference>
<evidence type="ECO:0000259" key="11">
    <source>
        <dbReference type="PROSITE" id="PS50112"/>
    </source>
</evidence>
<keyword evidence="5" id="KW-0547">Nucleotide-binding</keyword>
<name>A0AAU7JCU6_9HYPH</name>
<reference evidence="12" key="1">
    <citation type="submission" date="2024-05" db="EMBL/GenBank/DDBJ databases">
        <authorList>
            <person name="Kim S."/>
            <person name="Heo J."/>
            <person name="Choi H."/>
            <person name="Choi Y."/>
            <person name="Kwon S.-W."/>
            <person name="Kim Y."/>
        </authorList>
    </citation>
    <scope>NUCLEOTIDE SEQUENCE</scope>
    <source>
        <strain evidence="12">KACC 23698</strain>
    </source>
</reference>
<proteinExistence type="predicted"/>
<dbReference type="InterPro" id="IPR000014">
    <property type="entry name" value="PAS"/>
</dbReference>
<dbReference type="InterPro" id="IPR003661">
    <property type="entry name" value="HisK_dim/P_dom"/>
</dbReference>
<dbReference type="InterPro" id="IPR013767">
    <property type="entry name" value="PAS_fold"/>
</dbReference>
<accession>A0AAU7JCU6</accession>
<dbReference type="InterPro" id="IPR036890">
    <property type="entry name" value="HATPase_C_sf"/>
</dbReference>
<feature type="domain" description="Histidine kinase" evidence="10">
    <location>
        <begin position="305"/>
        <end position="518"/>
    </location>
</feature>
<dbReference type="SUPFAM" id="SSF47384">
    <property type="entry name" value="Homodimeric domain of signal transducing histidine kinase"/>
    <property type="match status" value="1"/>
</dbReference>
<dbReference type="PROSITE" id="PS50109">
    <property type="entry name" value="HIS_KIN"/>
    <property type="match status" value="1"/>
</dbReference>
<evidence type="ECO:0000256" key="3">
    <source>
        <dbReference type="ARBA" id="ARBA00022553"/>
    </source>
</evidence>
<dbReference type="InterPro" id="IPR005467">
    <property type="entry name" value="His_kinase_dom"/>
</dbReference>
<feature type="domain" description="PAS" evidence="11">
    <location>
        <begin position="161"/>
        <end position="209"/>
    </location>
</feature>
<keyword evidence="8" id="KW-0902">Two-component regulatory system</keyword>
<gene>
    <name evidence="12" type="ORF">ABEG18_21260</name>
</gene>
<evidence type="ECO:0000313" key="12">
    <source>
        <dbReference type="EMBL" id="XBO38207.1"/>
    </source>
</evidence>
<dbReference type="SMART" id="SM00387">
    <property type="entry name" value="HATPase_c"/>
    <property type="match status" value="1"/>
</dbReference>
<dbReference type="GO" id="GO:0000155">
    <property type="term" value="F:phosphorelay sensor kinase activity"/>
    <property type="evidence" value="ECO:0007669"/>
    <property type="project" value="InterPro"/>
</dbReference>
<keyword evidence="3" id="KW-0597">Phosphoprotein</keyword>
<dbReference type="Gene3D" id="1.10.287.130">
    <property type="match status" value="1"/>
</dbReference>
<evidence type="ECO:0000256" key="2">
    <source>
        <dbReference type="ARBA" id="ARBA00012438"/>
    </source>
</evidence>
<keyword evidence="6" id="KW-0418">Kinase</keyword>
<dbReference type="InterPro" id="IPR035965">
    <property type="entry name" value="PAS-like_dom_sf"/>
</dbReference>
<evidence type="ECO:0000256" key="5">
    <source>
        <dbReference type="ARBA" id="ARBA00022741"/>
    </source>
</evidence>
<dbReference type="AlphaFoldDB" id="A0AAU7JCU6"/>
<dbReference type="PRINTS" id="PR00344">
    <property type="entry name" value="BCTRLSENSOR"/>
</dbReference>
<keyword evidence="4" id="KW-0808">Transferase</keyword>
<dbReference type="InterPro" id="IPR004358">
    <property type="entry name" value="Sig_transdc_His_kin-like_C"/>
</dbReference>
<evidence type="ECO:0000256" key="1">
    <source>
        <dbReference type="ARBA" id="ARBA00000085"/>
    </source>
</evidence>
<dbReference type="PROSITE" id="PS50112">
    <property type="entry name" value="PAS"/>
    <property type="match status" value="2"/>
</dbReference>
<dbReference type="PANTHER" id="PTHR43065">
    <property type="entry name" value="SENSOR HISTIDINE KINASE"/>
    <property type="match status" value="1"/>
</dbReference>
<dbReference type="Pfam" id="PF00989">
    <property type="entry name" value="PAS"/>
    <property type="match status" value="1"/>
</dbReference>
<evidence type="ECO:0000256" key="6">
    <source>
        <dbReference type="ARBA" id="ARBA00022777"/>
    </source>
</evidence>
<evidence type="ECO:0000256" key="9">
    <source>
        <dbReference type="SAM" id="MobiDB-lite"/>
    </source>
</evidence>